<dbReference type="InterPro" id="IPR036028">
    <property type="entry name" value="SH3-like_dom_sf"/>
</dbReference>
<dbReference type="Gene3D" id="2.30.30.40">
    <property type="entry name" value="SH3 Domains"/>
    <property type="match status" value="1"/>
</dbReference>
<organism evidence="4 5">
    <name type="scientific">Neogobius melanostomus</name>
    <name type="common">round goby</name>
    <dbReference type="NCBI Taxonomy" id="47308"/>
    <lineage>
        <taxon>Eukaryota</taxon>
        <taxon>Metazoa</taxon>
        <taxon>Chordata</taxon>
        <taxon>Craniata</taxon>
        <taxon>Vertebrata</taxon>
        <taxon>Euteleostomi</taxon>
        <taxon>Actinopterygii</taxon>
        <taxon>Neopterygii</taxon>
        <taxon>Teleostei</taxon>
        <taxon>Neoteleostei</taxon>
        <taxon>Acanthomorphata</taxon>
        <taxon>Gobiaria</taxon>
        <taxon>Gobiiformes</taxon>
        <taxon>Gobioidei</taxon>
        <taxon>Gobiidae</taxon>
        <taxon>Benthophilinae</taxon>
        <taxon>Neogobiini</taxon>
        <taxon>Neogobius</taxon>
    </lineage>
</organism>
<sequence length="330" mass="36254">MQRYLSICDNKLTQLVTQQALSSGHLTDDVSEALGSGLARKQRYFTKLLSSYKRYHKYVQFSALHHAALCGSAELLSVLIDAQASVDVKDVNGMRPLHYAAWRGRADAVLLLLRSGASVNSTAADGHIPLHLSAQYGHFQVSEMLLQHQSNPCVLNKAKKTPLDLACEFGRFKVAQLFLSSNMAAALLEGDKKEPTDSAFTTPLHLAARNGHKDVIRLLLNAGIDINKTTKAGTALHEAALYGKTEVVRLLLDAGVDVNVRNTYNQTALDIVNQFTTSHASRDIKQLLRDAGGVLQVRAMKDYWNVHDPTALNIRAGDVITVLLQMMEQL</sequence>
<feature type="repeat" description="ANK" evidence="3">
    <location>
        <begin position="92"/>
        <end position="124"/>
    </location>
</feature>
<feature type="repeat" description="ANK" evidence="3">
    <location>
        <begin position="59"/>
        <end position="91"/>
    </location>
</feature>
<dbReference type="PANTHER" id="PTHR24174">
    <property type="entry name" value="ANKYRIN REPEAT AND STERILE ALPHA MOTIF DOMAIN-CONTAINING PROTEIN 1"/>
    <property type="match status" value="1"/>
</dbReference>
<evidence type="ECO:0008006" key="6">
    <source>
        <dbReference type="Google" id="ProtNLM"/>
    </source>
</evidence>
<evidence type="ECO:0000313" key="4">
    <source>
        <dbReference type="Ensembl" id="ENSNMLP00000014892.1"/>
    </source>
</evidence>
<dbReference type="PRINTS" id="PR01415">
    <property type="entry name" value="ANKYRIN"/>
</dbReference>
<dbReference type="InterPro" id="IPR036770">
    <property type="entry name" value="Ankyrin_rpt-contain_sf"/>
</dbReference>
<dbReference type="InterPro" id="IPR002110">
    <property type="entry name" value="Ankyrin_rpt"/>
</dbReference>
<evidence type="ECO:0000256" key="2">
    <source>
        <dbReference type="ARBA" id="ARBA00023043"/>
    </source>
</evidence>
<dbReference type="InterPro" id="IPR033635">
    <property type="entry name" value="ANKS1/Caskin"/>
</dbReference>
<reference evidence="4" key="2">
    <citation type="submission" date="2025-09" db="UniProtKB">
        <authorList>
            <consortium name="Ensembl"/>
        </authorList>
    </citation>
    <scope>IDENTIFICATION</scope>
</reference>
<dbReference type="PANTHER" id="PTHR24174:SF18">
    <property type="entry name" value="CASKIN-2"/>
    <property type="match status" value="1"/>
</dbReference>
<dbReference type="SUPFAM" id="SSF50044">
    <property type="entry name" value="SH3-domain"/>
    <property type="match status" value="1"/>
</dbReference>
<feature type="repeat" description="ANK" evidence="3">
    <location>
        <begin position="199"/>
        <end position="231"/>
    </location>
</feature>
<keyword evidence="2 3" id="KW-0040">ANK repeat</keyword>
<evidence type="ECO:0000313" key="5">
    <source>
        <dbReference type="Proteomes" id="UP000694523"/>
    </source>
</evidence>
<evidence type="ECO:0000256" key="3">
    <source>
        <dbReference type="PROSITE-ProRule" id="PRU00023"/>
    </source>
</evidence>
<dbReference type="Ensembl" id="ENSNMLT00000016738.1">
    <property type="protein sequence ID" value="ENSNMLP00000014892.1"/>
    <property type="gene ID" value="ENSNMLG00000009915.1"/>
</dbReference>
<evidence type="ECO:0000256" key="1">
    <source>
        <dbReference type="ARBA" id="ARBA00022737"/>
    </source>
</evidence>
<dbReference type="Pfam" id="PF12796">
    <property type="entry name" value="Ank_2"/>
    <property type="match status" value="2"/>
</dbReference>
<proteinExistence type="predicted"/>
<dbReference type="SUPFAM" id="SSF48403">
    <property type="entry name" value="Ankyrin repeat"/>
    <property type="match status" value="1"/>
</dbReference>
<feature type="repeat" description="ANK" evidence="3">
    <location>
        <begin position="125"/>
        <end position="157"/>
    </location>
</feature>
<dbReference type="FunFam" id="1.25.40.20:FF:000053">
    <property type="entry name" value="caskin-2 isoform X1"/>
    <property type="match status" value="1"/>
</dbReference>
<feature type="repeat" description="ANK" evidence="3">
    <location>
        <begin position="231"/>
        <end position="263"/>
    </location>
</feature>
<name>A0A8C6T1I2_9GOBI</name>
<dbReference type="Proteomes" id="UP000694523">
    <property type="component" value="Unplaced"/>
</dbReference>
<dbReference type="PROSITE" id="PS50297">
    <property type="entry name" value="ANK_REP_REGION"/>
    <property type="match status" value="4"/>
</dbReference>
<dbReference type="FunFam" id="1.25.40.20:FF:000042">
    <property type="entry name" value="caskin-2 isoform X2"/>
    <property type="match status" value="1"/>
</dbReference>
<keyword evidence="1" id="KW-0677">Repeat</keyword>
<protein>
    <recommendedName>
        <fullName evidence="6">CASKIN2</fullName>
    </recommendedName>
</protein>
<reference evidence="4" key="1">
    <citation type="submission" date="2025-08" db="UniProtKB">
        <authorList>
            <consortium name="Ensembl"/>
        </authorList>
    </citation>
    <scope>IDENTIFICATION</scope>
</reference>
<accession>A0A8C6T1I2</accession>
<dbReference type="Gene3D" id="1.25.40.20">
    <property type="entry name" value="Ankyrin repeat-containing domain"/>
    <property type="match status" value="3"/>
</dbReference>
<dbReference type="Pfam" id="PF13637">
    <property type="entry name" value="Ank_4"/>
    <property type="match status" value="1"/>
</dbReference>
<dbReference type="PROSITE" id="PS50088">
    <property type="entry name" value="ANK_REPEAT"/>
    <property type="match status" value="5"/>
</dbReference>
<keyword evidence="5" id="KW-1185">Reference proteome</keyword>
<dbReference type="SMART" id="SM00248">
    <property type="entry name" value="ANK"/>
    <property type="match status" value="6"/>
</dbReference>
<dbReference type="AlphaFoldDB" id="A0A8C6T1I2"/>